<dbReference type="InterPro" id="IPR001173">
    <property type="entry name" value="Glyco_trans_2-like"/>
</dbReference>
<evidence type="ECO:0000313" key="2">
    <source>
        <dbReference type="EMBL" id="MCO6417183.1"/>
    </source>
</evidence>
<sequence>MLVLLSPGIAVVGIRTDTGLPEAALDLQEPSFELAGQPLRSSISWQQFALGDGAALRLLLLRTQPGLQTGAVLRLQGRNGSAALHLQRLQDLGELIGGAPSPALALSILRFLAARALGLLRVAEDAAFAAACHAFAELTLAPDRVALPLARCGHDAILWAAPAGIATEAGVHYVIGRRRIRRLALAADRFILPDRQLADGFLLPPEAPGPIHLAPAGGPLPRLAELGRRKDAESRNLFRGAQAEIRRRALAEPAFRQMLRDQALLAPTKPFRQLAEPDQPFGGSLDMAVTDPSGGLFLRGWLRDPLGLVTGLALLGDQEQRLDLGEAHRFPRADLLKSYAESPHGGAQGKPGLVAYLPAAARRPVAQWSLRLELSTGDSALLTAPPGLLHPQAAREKVLGSIAPAHVTREILSDCIAPPVARLHAEIMGSRGAPDVVRIGRAQAAPVASLIVPLYRNLRFLRHQFGAFARDPSLAEAELIYVLDSPEQRDEVEHMLRGLHGLYARPVTLLIQPVNYGYAAACNAGADHATAPVLLLFNSDVVPAARSWLPPLLAALEADPKLGAVGPKLLFEDGSLQHAGLFFERGPGGEWFNNHYFKGYPRYWPAAQKMREVPGVTGAAFCARAEAYRAVGGLTLDYVIGDYEDSDLCLKLRAAGFRIAYVPQSELFHFERQSIRDHAGYARTLAGNYNRLLHHGRWDSAIEALMARMPRPASAFGGDAR</sequence>
<name>A0ABT1D5H7_9PROT</name>
<keyword evidence="3" id="KW-1185">Reference proteome</keyword>
<dbReference type="EMBL" id="JAFIRR010000084">
    <property type="protein sequence ID" value="MCO6417183.1"/>
    <property type="molecule type" value="Genomic_DNA"/>
</dbReference>
<evidence type="ECO:0000259" key="1">
    <source>
        <dbReference type="Pfam" id="PF00535"/>
    </source>
</evidence>
<dbReference type="Pfam" id="PF00535">
    <property type="entry name" value="Glycos_transf_2"/>
    <property type="match status" value="1"/>
</dbReference>
<accession>A0ABT1D5H7</accession>
<dbReference type="InterPro" id="IPR029044">
    <property type="entry name" value="Nucleotide-diphossugar_trans"/>
</dbReference>
<feature type="domain" description="Glycosyltransferase 2-like" evidence="1">
    <location>
        <begin position="449"/>
        <end position="569"/>
    </location>
</feature>
<gene>
    <name evidence="2" type="ORF">JYK14_13565</name>
</gene>
<dbReference type="Proteomes" id="UP001523392">
    <property type="component" value="Unassembled WGS sequence"/>
</dbReference>
<protein>
    <submittedName>
        <fullName evidence="2">Glycosyltransferase family 2 protein</fullName>
    </submittedName>
</protein>
<evidence type="ECO:0000313" key="3">
    <source>
        <dbReference type="Proteomes" id="UP001523392"/>
    </source>
</evidence>
<comment type="caution">
    <text evidence="2">The sequence shown here is derived from an EMBL/GenBank/DDBJ whole genome shotgun (WGS) entry which is preliminary data.</text>
</comment>
<dbReference type="Gene3D" id="3.90.550.10">
    <property type="entry name" value="Spore Coat Polysaccharide Biosynthesis Protein SpsA, Chain A"/>
    <property type="match status" value="1"/>
</dbReference>
<dbReference type="PANTHER" id="PTHR43179">
    <property type="entry name" value="RHAMNOSYLTRANSFERASE WBBL"/>
    <property type="match status" value="1"/>
</dbReference>
<dbReference type="SUPFAM" id="SSF53448">
    <property type="entry name" value="Nucleotide-diphospho-sugar transferases"/>
    <property type="match status" value="1"/>
</dbReference>
<reference evidence="2 3" key="1">
    <citation type="submission" date="2021-12" db="EMBL/GenBank/DDBJ databases">
        <title>Siccirubricoccus leaddurans sp. nov., a high concentration Zn2+ tolerance bacterium.</title>
        <authorList>
            <person name="Cao Y."/>
        </authorList>
    </citation>
    <scope>NUCLEOTIDE SEQUENCE [LARGE SCALE GENOMIC DNA]</scope>
    <source>
        <strain evidence="2 3">KC 17139</strain>
    </source>
</reference>
<proteinExistence type="predicted"/>
<organism evidence="2 3">
    <name type="scientific">Siccirubricoccus soli</name>
    <dbReference type="NCBI Taxonomy" id="2899147"/>
    <lineage>
        <taxon>Bacteria</taxon>
        <taxon>Pseudomonadati</taxon>
        <taxon>Pseudomonadota</taxon>
        <taxon>Alphaproteobacteria</taxon>
        <taxon>Acetobacterales</taxon>
        <taxon>Roseomonadaceae</taxon>
        <taxon>Siccirubricoccus</taxon>
    </lineage>
</organism>
<dbReference type="PANTHER" id="PTHR43179:SF7">
    <property type="entry name" value="RHAMNOSYLTRANSFERASE WBBL"/>
    <property type="match status" value="1"/>
</dbReference>
<dbReference type="RefSeq" id="WP_252953812.1">
    <property type="nucleotide sequence ID" value="NZ_JAFIRR010000084.1"/>
</dbReference>